<dbReference type="Pfam" id="PF16884">
    <property type="entry name" value="ADH_N_2"/>
    <property type="match status" value="1"/>
</dbReference>
<dbReference type="InterPro" id="IPR041694">
    <property type="entry name" value="ADH_N_2"/>
</dbReference>
<evidence type="ECO:0000313" key="3">
    <source>
        <dbReference type="EMBL" id="RLV55465.1"/>
    </source>
</evidence>
<gene>
    <name evidence="3" type="ORF">D9V41_11270</name>
</gene>
<dbReference type="Gene3D" id="3.90.180.10">
    <property type="entry name" value="Medium-chain alcohol dehydrogenases, catalytic domain"/>
    <property type="match status" value="1"/>
</dbReference>
<dbReference type="SUPFAM" id="SSF50129">
    <property type="entry name" value="GroES-like"/>
    <property type="match status" value="1"/>
</dbReference>
<dbReference type="Proteomes" id="UP000282515">
    <property type="component" value="Unassembled WGS sequence"/>
</dbReference>
<accession>A0A3L8PJF2</accession>
<dbReference type="CDD" id="cd05288">
    <property type="entry name" value="PGDH"/>
    <property type="match status" value="1"/>
</dbReference>
<dbReference type="InterPro" id="IPR036291">
    <property type="entry name" value="NAD(P)-bd_dom_sf"/>
</dbReference>
<proteinExistence type="predicted"/>
<dbReference type="SMART" id="SM00829">
    <property type="entry name" value="PKS_ER"/>
    <property type="match status" value="1"/>
</dbReference>
<dbReference type="Gene3D" id="3.40.50.720">
    <property type="entry name" value="NAD(P)-binding Rossmann-like Domain"/>
    <property type="match status" value="1"/>
</dbReference>
<dbReference type="GO" id="GO:0016628">
    <property type="term" value="F:oxidoreductase activity, acting on the CH-CH group of donors, NAD or NADP as acceptor"/>
    <property type="evidence" value="ECO:0007669"/>
    <property type="project" value="InterPro"/>
</dbReference>
<dbReference type="OrthoDB" id="9805663at2"/>
<dbReference type="AlphaFoldDB" id="A0A3L8PJF2"/>
<comment type="caution">
    <text evidence="3">The sequence shown here is derived from an EMBL/GenBank/DDBJ whole genome shotgun (WGS) entry which is preliminary data.</text>
</comment>
<sequence length="391" mass="41253">MLVNQGPAQLTAVDGPLDGLDGRHQHSFTSFAVVCITARDHTLPLRLNPNSSQENGRTVTTTTRITLAQRPTGLPDDSTWAVEKVELPGPAEGQVLVKVDHISLDPAMRGWLNDVRSYLPPVQIGDVMRATVTGTVVESRHRDFAVGDAVSGTLGATEYALSDGDDLQKIDTSVAAPATWLGALGMPGLTAYHGLHEVGEMTAGDTVVISAAAGAVGSVAGQLAKAKGCTVIGIAGGPDKCAWLTEIGFDAVIDYKSENVLKRLRQTAPDGIDIYFDNVGGDILDAALANLRRGARVVICGAISTYNDETLAPGPRRYMSLLVFRARMQGFLVFDYPDKDAAAIADMSALIGSGALVARETVVEGGVEDFGRTLLDLFEGRNTGKLVLKIA</sequence>
<organism evidence="3 4">
    <name type="scientific">Aeromicrobium phragmitis</name>
    <dbReference type="NCBI Taxonomy" id="2478914"/>
    <lineage>
        <taxon>Bacteria</taxon>
        <taxon>Bacillati</taxon>
        <taxon>Actinomycetota</taxon>
        <taxon>Actinomycetes</taxon>
        <taxon>Propionibacteriales</taxon>
        <taxon>Nocardioidaceae</taxon>
        <taxon>Aeromicrobium</taxon>
    </lineage>
</organism>
<evidence type="ECO:0000313" key="4">
    <source>
        <dbReference type="Proteomes" id="UP000282515"/>
    </source>
</evidence>
<evidence type="ECO:0000259" key="2">
    <source>
        <dbReference type="SMART" id="SM00829"/>
    </source>
</evidence>
<dbReference type="PANTHER" id="PTHR43205:SF7">
    <property type="entry name" value="PROSTAGLANDIN REDUCTASE 1"/>
    <property type="match status" value="1"/>
</dbReference>
<keyword evidence="1" id="KW-0560">Oxidoreductase</keyword>
<dbReference type="EMBL" id="RDBF01000008">
    <property type="protein sequence ID" value="RLV55465.1"/>
    <property type="molecule type" value="Genomic_DNA"/>
</dbReference>
<name>A0A3L8PJF2_9ACTN</name>
<evidence type="ECO:0000256" key="1">
    <source>
        <dbReference type="ARBA" id="ARBA00023002"/>
    </source>
</evidence>
<dbReference type="InterPro" id="IPR013149">
    <property type="entry name" value="ADH-like_C"/>
</dbReference>
<dbReference type="InterPro" id="IPR045010">
    <property type="entry name" value="MDR_fam"/>
</dbReference>
<dbReference type="PANTHER" id="PTHR43205">
    <property type="entry name" value="PROSTAGLANDIN REDUCTASE"/>
    <property type="match status" value="1"/>
</dbReference>
<reference evidence="3 4" key="1">
    <citation type="submission" date="2018-10" db="EMBL/GenBank/DDBJ databases">
        <title>Aeromicrobium sp. 9W16Y-2 whole genome shotgun sequence.</title>
        <authorList>
            <person name="Li F."/>
        </authorList>
    </citation>
    <scope>NUCLEOTIDE SEQUENCE [LARGE SCALE GENOMIC DNA]</scope>
    <source>
        <strain evidence="3 4">9W16Y-2</strain>
    </source>
</reference>
<feature type="domain" description="Enoyl reductase (ER)" evidence="2">
    <location>
        <begin position="73"/>
        <end position="388"/>
    </location>
</feature>
<keyword evidence="4" id="KW-1185">Reference proteome</keyword>
<dbReference type="FunFam" id="3.40.50.720:FF:000121">
    <property type="entry name" value="Prostaglandin reductase 2"/>
    <property type="match status" value="1"/>
</dbReference>
<dbReference type="SUPFAM" id="SSF51735">
    <property type="entry name" value="NAD(P)-binding Rossmann-fold domains"/>
    <property type="match status" value="1"/>
</dbReference>
<dbReference type="InterPro" id="IPR020843">
    <property type="entry name" value="ER"/>
</dbReference>
<dbReference type="InterPro" id="IPR011032">
    <property type="entry name" value="GroES-like_sf"/>
</dbReference>
<dbReference type="Pfam" id="PF00107">
    <property type="entry name" value="ADH_zinc_N"/>
    <property type="match status" value="1"/>
</dbReference>
<protein>
    <submittedName>
        <fullName evidence="3">NADP-dependent oxidoreductase</fullName>
    </submittedName>
</protein>